<evidence type="ECO:0000313" key="3">
    <source>
        <dbReference type="Proteomes" id="UP000092634"/>
    </source>
</evidence>
<evidence type="ECO:0000256" key="1">
    <source>
        <dbReference type="SAM" id="Phobius"/>
    </source>
</evidence>
<feature type="transmembrane region" description="Helical" evidence="1">
    <location>
        <begin position="72"/>
        <end position="90"/>
    </location>
</feature>
<evidence type="ECO:0008006" key="4">
    <source>
        <dbReference type="Google" id="ProtNLM"/>
    </source>
</evidence>
<reference evidence="2 3" key="1">
    <citation type="submission" date="2016-10" db="EMBL/GenBank/DDBJ databases">
        <title>Updated version of Genome Assembly of Janthinobacterium lividum ERGS5:01.</title>
        <authorList>
            <person name="Kumar R."/>
            <person name="Acharya V."/>
            <person name="Singh D."/>
        </authorList>
    </citation>
    <scope>NUCLEOTIDE SEQUENCE [LARGE SCALE GENOMIC DNA]</scope>
    <source>
        <strain evidence="2 3">ERGS5:01</strain>
    </source>
</reference>
<keyword evidence="1" id="KW-1133">Transmembrane helix</keyword>
<dbReference type="EMBL" id="MAQB02000001">
    <property type="protein sequence ID" value="OFJ48864.1"/>
    <property type="molecule type" value="Genomic_DNA"/>
</dbReference>
<feature type="transmembrane region" description="Helical" evidence="1">
    <location>
        <begin position="102"/>
        <end position="121"/>
    </location>
</feature>
<protein>
    <recommendedName>
        <fullName evidence="4">DUF2938 domain-containing protein</fullName>
    </recommendedName>
</protein>
<dbReference type="InterPro" id="IPR021329">
    <property type="entry name" value="DUF2938"/>
</dbReference>
<comment type="caution">
    <text evidence="2">The sequence shown here is derived from an EMBL/GenBank/DDBJ whole genome shotgun (WGS) entry which is preliminary data.</text>
</comment>
<organism evidence="2 3">
    <name type="scientific">Janthinobacterium lividum</name>
    <dbReference type="NCBI Taxonomy" id="29581"/>
    <lineage>
        <taxon>Bacteria</taxon>
        <taxon>Pseudomonadati</taxon>
        <taxon>Pseudomonadota</taxon>
        <taxon>Betaproteobacteria</taxon>
        <taxon>Burkholderiales</taxon>
        <taxon>Oxalobacteraceae</taxon>
        <taxon>Janthinobacterium</taxon>
    </lineage>
</organism>
<keyword evidence="1" id="KW-0812">Transmembrane</keyword>
<keyword evidence="1" id="KW-0472">Membrane</keyword>
<gene>
    <name evidence="2" type="ORF">BA896_008050</name>
</gene>
<dbReference type="Pfam" id="PF11158">
    <property type="entry name" value="DUF2938"/>
    <property type="match status" value="1"/>
</dbReference>
<feature type="transmembrane region" description="Helical" evidence="1">
    <location>
        <begin position="141"/>
        <end position="161"/>
    </location>
</feature>
<dbReference type="AlphaFoldDB" id="A0A1E8PT45"/>
<sequence length="162" mass="17150">MQILWLDALAIGVGATAVMDVWALALKHFWCIPSLNLAMLGRWLGHLPRGTFTHANIAQAAAVRDEALLGWSAHYVIGVLFAAMLLALVGQQWVQQPTFAPALLAGLVSVAAPFFILQPGMGAGVAASKTAHPTAARLRSLMAHTAFGIGLYLAAALWSTVR</sequence>
<name>A0A1E8PT45_9BURK</name>
<proteinExistence type="predicted"/>
<dbReference type="Proteomes" id="UP000092634">
    <property type="component" value="Unassembled WGS sequence"/>
</dbReference>
<evidence type="ECO:0000313" key="2">
    <source>
        <dbReference type="EMBL" id="OFJ48864.1"/>
    </source>
</evidence>
<accession>A0A1E8PT45</accession>